<keyword evidence="1" id="KW-1133">Transmembrane helix</keyword>
<proteinExistence type="predicted"/>
<evidence type="ECO:0008006" key="4">
    <source>
        <dbReference type="Google" id="ProtNLM"/>
    </source>
</evidence>
<dbReference type="Gene3D" id="3.40.50.1820">
    <property type="entry name" value="alpha/beta hydrolase"/>
    <property type="match status" value="1"/>
</dbReference>
<feature type="transmembrane region" description="Helical" evidence="1">
    <location>
        <begin position="12"/>
        <end position="30"/>
    </location>
</feature>
<protein>
    <recommendedName>
        <fullName evidence="4">Alpha/beta hydrolase fold-3 domain-containing protein</fullName>
    </recommendedName>
</protein>
<keyword evidence="1" id="KW-0472">Membrane</keyword>
<evidence type="ECO:0000256" key="1">
    <source>
        <dbReference type="SAM" id="Phobius"/>
    </source>
</evidence>
<accession>A0ABP0ENB0</accession>
<keyword evidence="3" id="KW-1185">Reference proteome</keyword>
<reference evidence="2 3" key="1">
    <citation type="submission" date="2024-01" db="EMBL/GenBank/DDBJ databases">
        <authorList>
            <consortium name="Genoscope - CEA"/>
            <person name="William W."/>
        </authorList>
    </citation>
    <scope>NUCLEOTIDE SEQUENCE [LARGE SCALE GENOMIC DNA]</scope>
    <source>
        <strain evidence="2 3">29B2s-10</strain>
    </source>
</reference>
<organism evidence="2 3">
    <name type="scientific">[Candida] anglica</name>
    <dbReference type="NCBI Taxonomy" id="148631"/>
    <lineage>
        <taxon>Eukaryota</taxon>
        <taxon>Fungi</taxon>
        <taxon>Dikarya</taxon>
        <taxon>Ascomycota</taxon>
        <taxon>Saccharomycotina</taxon>
        <taxon>Pichiomycetes</taxon>
        <taxon>Debaryomycetaceae</taxon>
        <taxon>Kurtzmaniella</taxon>
    </lineage>
</organism>
<evidence type="ECO:0000313" key="2">
    <source>
        <dbReference type="EMBL" id="CAK7920368.1"/>
    </source>
</evidence>
<dbReference type="SUPFAM" id="SSF53474">
    <property type="entry name" value="alpha/beta-Hydrolases"/>
    <property type="match status" value="1"/>
</dbReference>
<sequence>MQAYGYMDSILYFVFTIGFMIYEYGIVHFIRLSLTHLWIWYHVIYEYLSERYFLPFPLQGKVCQRATGWEFIISRLLKHNFNQFNSKEVKAILHGTVFRLLHRIRYLREFGHGLGDIIHKEVQIPVRGSWLSSKSRGEEYDLVIIYIHGSWILGGTIDLYIEYLMLWVVTLQEQGFSNPAIFAPEITNNKTQSGSLITTFENLSKTNRHIVITGDSIGATLAMSLQLDIQNRIEKRFFNSKPSILLLISPITQFEFNDTDLTKPTNDYIDLRLIKKWGFKIVPGLFPGQVDTMIWERALPEYGTIISYGSEESIVKYTEEFILKLQSINDCKLKIDRQQSQVHNWAILNFYSERLIEHREESLQSYSATISRLLLANTKSYFSNSSSGPATIVTIDEERV</sequence>
<dbReference type="EMBL" id="OZ004260">
    <property type="protein sequence ID" value="CAK7920368.1"/>
    <property type="molecule type" value="Genomic_DNA"/>
</dbReference>
<dbReference type="InterPro" id="IPR029058">
    <property type="entry name" value="AB_hydrolase_fold"/>
</dbReference>
<name>A0ABP0ENB0_9ASCO</name>
<evidence type="ECO:0000313" key="3">
    <source>
        <dbReference type="Proteomes" id="UP001497600"/>
    </source>
</evidence>
<dbReference type="Proteomes" id="UP001497600">
    <property type="component" value="Chromosome H"/>
</dbReference>
<keyword evidence="1" id="KW-0812">Transmembrane</keyword>
<gene>
    <name evidence="2" type="ORF">CAAN4_H01596</name>
</gene>